<accession>A0A0F9L503</accession>
<evidence type="ECO:0000256" key="1">
    <source>
        <dbReference type="SAM" id="MobiDB-lite"/>
    </source>
</evidence>
<reference evidence="2" key="1">
    <citation type="journal article" date="2015" name="Nature">
        <title>Complex archaea that bridge the gap between prokaryotes and eukaryotes.</title>
        <authorList>
            <person name="Spang A."/>
            <person name="Saw J.H."/>
            <person name="Jorgensen S.L."/>
            <person name="Zaremba-Niedzwiedzka K."/>
            <person name="Martijn J."/>
            <person name="Lind A.E."/>
            <person name="van Eijk R."/>
            <person name="Schleper C."/>
            <person name="Guy L."/>
            <person name="Ettema T.J."/>
        </authorList>
    </citation>
    <scope>NUCLEOTIDE SEQUENCE</scope>
</reference>
<feature type="compositionally biased region" description="Pro residues" evidence="1">
    <location>
        <begin position="356"/>
        <end position="368"/>
    </location>
</feature>
<protein>
    <submittedName>
        <fullName evidence="2">Uncharacterized protein</fullName>
    </submittedName>
</protein>
<dbReference type="AlphaFoldDB" id="A0A0F9L503"/>
<feature type="non-terminal residue" evidence="2">
    <location>
        <position position="1"/>
    </location>
</feature>
<organism evidence="2">
    <name type="scientific">marine sediment metagenome</name>
    <dbReference type="NCBI Taxonomy" id="412755"/>
    <lineage>
        <taxon>unclassified sequences</taxon>
        <taxon>metagenomes</taxon>
        <taxon>ecological metagenomes</taxon>
    </lineage>
</organism>
<name>A0A0F9L503_9ZZZZ</name>
<dbReference type="EMBL" id="LAZR01007873">
    <property type="protein sequence ID" value="KKM82361.1"/>
    <property type="molecule type" value="Genomic_DNA"/>
</dbReference>
<gene>
    <name evidence="2" type="ORF">LCGC14_1320340</name>
</gene>
<comment type="caution">
    <text evidence="2">The sequence shown here is derived from an EMBL/GenBank/DDBJ whole genome shotgun (WGS) entry which is preliminary data.</text>
</comment>
<feature type="region of interest" description="Disordered" evidence="1">
    <location>
        <begin position="212"/>
        <end position="248"/>
    </location>
</feature>
<feature type="region of interest" description="Disordered" evidence="1">
    <location>
        <begin position="353"/>
        <end position="386"/>
    </location>
</feature>
<proteinExistence type="predicted"/>
<evidence type="ECO:0000313" key="2">
    <source>
        <dbReference type="EMBL" id="KKM82361.1"/>
    </source>
</evidence>
<sequence length="566" mass="61349">DKLGEGLPAPGPGRVRCQPCTDKGYASTEVYHVPPACDDPSVAPCDSCGKVKCRENGEMVCRSSGCIHNPDTPVWCSVCEGADPESGDFPGGGHHPKCDLFVVALEHPDGSPEHAFATENLKERAAEYREATERSRRVREDLKLGPNPDLDDWTCAVCEGIDPESSDAPNSGHAWQCPLGHKVLMATCPHAKWVKRDGVNQCEACGIVEDTSPPPDVEAGVPLDPAAPDDLRANPDWSPGGNPGASGDMQECDGWHGPETMDGWDNPCTVDHDQSPGGPIFYDSTGPEPNNGWTNTPVDPEDPRLGKHVDDQDLCAELHPKTGVRCEERPGHNFTCGYAGEGENERIWWDTKRPDPTPPVADPAPPVALTPSTVTEEPTAPGELEGDGTGIMPDARCTACGHPGQAHDHRTKRCAHCRDCPGFNATRECQRSWQAHNGACGAPDCVALERCMCGCARVTHSRPNDACARCPCVAFRAGEPEPLVTEEMELRAIRDRKFRFAGDLDMTKVRKQRKTKKGWKCCELCLLAVKEGDEWVSRLGRSVNKRAHLSWADEIALEMADAAKAE</sequence>